<dbReference type="Pfam" id="PF02152">
    <property type="entry name" value="FolB"/>
    <property type="match status" value="1"/>
</dbReference>
<keyword evidence="3" id="KW-1185">Reference proteome</keyword>
<organism evidence="2 3">
    <name type="scientific">Balnearium lithotrophicum</name>
    <dbReference type="NCBI Taxonomy" id="223788"/>
    <lineage>
        <taxon>Bacteria</taxon>
        <taxon>Pseudomonadati</taxon>
        <taxon>Aquificota</taxon>
        <taxon>Aquificia</taxon>
        <taxon>Desulfurobacteriales</taxon>
        <taxon>Desulfurobacteriaceae</taxon>
        <taxon>Balnearium</taxon>
    </lineage>
</organism>
<reference evidence="2 3" key="1">
    <citation type="submission" date="2017-05" db="EMBL/GenBank/DDBJ databases">
        <authorList>
            <person name="Varghese N."/>
            <person name="Submissions S."/>
        </authorList>
    </citation>
    <scope>NUCLEOTIDE SEQUENCE [LARGE SCALE GENOMIC DNA]</scope>
    <source>
        <strain evidence="2 3">DSM 16304</strain>
    </source>
</reference>
<proteinExistence type="predicted"/>
<evidence type="ECO:0000313" key="3">
    <source>
        <dbReference type="Proteomes" id="UP000317315"/>
    </source>
</evidence>
<protein>
    <submittedName>
        <fullName evidence="2">Dihydroneopterin aldolase</fullName>
    </submittedName>
</protein>
<dbReference type="Gene3D" id="3.30.1130.10">
    <property type="match status" value="1"/>
</dbReference>
<evidence type="ECO:0000259" key="1">
    <source>
        <dbReference type="SMART" id="SM00905"/>
    </source>
</evidence>
<dbReference type="SMART" id="SM00905">
    <property type="entry name" value="FolB"/>
    <property type="match status" value="1"/>
</dbReference>
<feature type="domain" description="Dihydroneopterin aldolase/epimerase" evidence="1">
    <location>
        <begin position="9"/>
        <end position="110"/>
    </location>
</feature>
<dbReference type="Proteomes" id="UP000317315">
    <property type="component" value="Unassembled WGS sequence"/>
</dbReference>
<dbReference type="GO" id="GO:0006760">
    <property type="term" value="P:folic acid-containing compound metabolic process"/>
    <property type="evidence" value="ECO:0007669"/>
    <property type="project" value="InterPro"/>
</dbReference>
<accession>A0A521BA46</accession>
<dbReference type="RefSeq" id="WP_142934246.1">
    <property type="nucleotide sequence ID" value="NZ_FXTM01000004.1"/>
</dbReference>
<dbReference type="EMBL" id="FXTM01000004">
    <property type="protein sequence ID" value="SMO43976.1"/>
    <property type="molecule type" value="Genomic_DNA"/>
</dbReference>
<dbReference type="AlphaFoldDB" id="A0A521BA46"/>
<sequence>MQGKLERKVFLEEIKLHIKCGVYPEERKLGVEVLVSIEVTSEIFVDYEELYKTVVEVANSQEFTYLEEFQDKLLSNIINNWNPNFVRIRTVKLSLPFQNSFKGGGVELVWEKKA</sequence>
<name>A0A521BA46_9BACT</name>
<dbReference type="InterPro" id="IPR006157">
    <property type="entry name" value="FolB_dom"/>
</dbReference>
<dbReference type="GO" id="GO:0004150">
    <property type="term" value="F:dihydroneopterin aldolase activity"/>
    <property type="evidence" value="ECO:0007669"/>
    <property type="project" value="InterPro"/>
</dbReference>
<dbReference type="SUPFAM" id="SSF55620">
    <property type="entry name" value="Tetrahydrobiopterin biosynthesis enzymes-like"/>
    <property type="match status" value="1"/>
</dbReference>
<gene>
    <name evidence="2" type="ORF">SAMN06269117_10493</name>
</gene>
<dbReference type="InterPro" id="IPR043133">
    <property type="entry name" value="GTP-CH-I_C/QueF"/>
</dbReference>
<evidence type="ECO:0000313" key="2">
    <source>
        <dbReference type="EMBL" id="SMO43976.1"/>
    </source>
</evidence>
<dbReference type="OrthoDB" id="9808041at2"/>